<dbReference type="Gene3D" id="1.20.1250.20">
    <property type="entry name" value="MFS general substrate transporter like domains"/>
    <property type="match status" value="1"/>
</dbReference>
<dbReference type="PROSITE" id="PS50850">
    <property type="entry name" value="MFS"/>
    <property type="match status" value="1"/>
</dbReference>
<comment type="subcellular location">
    <subcellularLocation>
        <location evidence="1">Membrane</location>
        <topology evidence="1">Multi-pass membrane protein</topology>
    </subcellularLocation>
</comment>
<evidence type="ECO:0000256" key="5">
    <source>
        <dbReference type="ARBA" id="ARBA00023136"/>
    </source>
</evidence>
<feature type="transmembrane region" description="Helical" evidence="6">
    <location>
        <begin position="96"/>
        <end position="115"/>
    </location>
</feature>
<evidence type="ECO:0000256" key="2">
    <source>
        <dbReference type="ARBA" id="ARBA00010992"/>
    </source>
</evidence>
<dbReference type="InterPro" id="IPR005829">
    <property type="entry name" value="Sugar_transporter_CS"/>
</dbReference>
<dbReference type="PANTHER" id="PTHR48022:SF52">
    <property type="entry name" value="SUGAR TRANSPORTER, PUTATIVE-RELATED"/>
    <property type="match status" value="1"/>
</dbReference>
<feature type="transmembrane region" description="Helical" evidence="6">
    <location>
        <begin position="20"/>
        <end position="41"/>
    </location>
</feature>
<evidence type="ECO:0000256" key="1">
    <source>
        <dbReference type="ARBA" id="ARBA00004141"/>
    </source>
</evidence>
<feature type="transmembrane region" description="Helical" evidence="6">
    <location>
        <begin position="310"/>
        <end position="331"/>
    </location>
</feature>
<dbReference type="AlphaFoldDB" id="A0A427YHA7"/>
<name>A0A427YHA7_9TREE</name>
<evidence type="ECO:0000256" key="6">
    <source>
        <dbReference type="SAM" id="Phobius"/>
    </source>
</evidence>
<dbReference type="GO" id="GO:0005351">
    <property type="term" value="F:carbohydrate:proton symporter activity"/>
    <property type="evidence" value="ECO:0007669"/>
    <property type="project" value="TreeGrafter"/>
</dbReference>
<keyword evidence="9" id="KW-1185">Reference proteome</keyword>
<dbReference type="InterPro" id="IPR050360">
    <property type="entry name" value="MFS_Sugar_Transporters"/>
</dbReference>
<feature type="transmembrane region" description="Helical" evidence="6">
    <location>
        <begin position="276"/>
        <end position="298"/>
    </location>
</feature>
<feature type="transmembrane region" description="Helical" evidence="6">
    <location>
        <begin position="343"/>
        <end position="362"/>
    </location>
</feature>
<gene>
    <name evidence="8" type="ORF">EHS25_001077</name>
</gene>
<reference evidence="8 9" key="1">
    <citation type="submission" date="2018-11" db="EMBL/GenBank/DDBJ databases">
        <title>Genome sequence of Saitozyma podzolica DSM 27192.</title>
        <authorList>
            <person name="Aliyu H."/>
            <person name="Gorte O."/>
            <person name="Ochsenreither K."/>
        </authorList>
    </citation>
    <scope>NUCLEOTIDE SEQUENCE [LARGE SCALE GENOMIC DNA]</scope>
    <source>
        <strain evidence="8 9">DSM 27192</strain>
    </source>
</reference>
<dbReference type="InterPro" id="IPR036259">
    <property type="entry name" value="MFS_trans_sf"/>
</dbReference>
<feature type="transmembrane region" description="Helical" evidence="6">
    <location>
        <begin position="157"/>
        <end position="180"/>
    </location>
</feature>
<feature type="transmembrane region" description="Helical" evidence="6">
    <location>
        <begin position="62"/>
        <end position="84"/>
    </location>
</feature>
<organism evidence="8 9">
    <name type="scientific">Saitozyma podzolica</name>
    <dbReference type="NCBI Taxonomy" id="1890683"/>
    <lineage>
        <taxon>Eukaryota</taxon>
        <taxon>Fungi</taxon>
        <taxon>Dikarya</taxon>
        <taxon>Basidiomycota</taxon>
        <taxon>Agaricomycotina</taxon>
        <taxon>Tremellomycetes</taxon>
        <taxon>Tremellales</taxon>
        <taxon>Trimorphomycetaceae</taxon>
        <taxon>Saitozyma</taxon>
    </lineage>
</organism>
<accession>A0A427YHA7</accession>
<feature type="domain" description="Major facilitator superfamily (MFS) profile" evidence="7">
    <location>
        <begin position="28"/>
        <end position="385"/>
    </location>
</feature>
<dbReference type="InterPro" id="IPR005828">
    <property type="entry name" value="MFS_sugar_transport-like"/>
</dbReference>
<comment type="similarity">
    <text evidence="2">Belongs to the major facilitator superfamily. Sugar transporter (TC 2.A.1.1) family.</text>
</comment>
<dbReference type="EMBL" id="RSCD01000010">
    <property type="protein sequence ID" value="RSH90472.1"/>
    <property type="molecule type" value="Genomic_DNA"/>
</dbReference>
<keyword evidence="4 6" id="KW-1133">Transmembrane helix</keyword>
<keyword evidence="3 6" id="KW-0812">Transmembrane</keyword>
<dbReference type="GO" id="GO:0016020">
    <property type="term" value="C:membrane"/>
    <property type="evidence" value="ECO:0007669"/>
    <property type="project" value="UniProtKB-SubCell"/>
</dbReference>
<evidence type="ECO:0000259" key="7">
    <source>
        <dbReference type="PROSITE" id="PS50850"/>
    </source>
</evidence>
<dbReference type="PANTHER" id="PTHR48022">
    <property type="entry name" value="PLASTIDIC GLUCOSE TRANSPORTER 4"/>
    <property type="match status" value="1"/>
</dbReference>
<dbReference type="OrthoDB" id="2559802at2759"/>
<dbReference type="PROSITE" id="PS00216">
    <property type="entry name" value="SUGAR_TRANSPORT_1"/>
    <property type="match status" value="1"/>
</dbReference>
<dbReference type="SUPFAM" id="SSF103473">
    <property type="entry name" value="MFS general substrate transporter"/>
    <property type="match status" value="1"/>
</dbReference>
<evidence type="ECO:0000256" key="4">
    <source>
        <dbReference type="ARBA" id="ARBA00022989"/>
    </source>
</evidence>
<dbReference type="InterPro" id="IPR020846">
    <property type="entry name" value="MFS_dom"/>
</dbReference>
<dbReference type="Proteomes" id="UP000279259">
    <property type="component" value="Unassembled WGS sequence"/>
</dbReference>
<keyword evidence="5 6" id="KW-0472">Membrane</keyword>
<proteinExistence type="inferred from homology"/>
<evidence type="ECO:0000313" key="8">
    <source>
        <dbReference type="EMBL" id="RSH90472.1"/>
    </source>
</evidence>
<dbReference type="Pfam" id="PF00083">
    <property type="entry name" value="Sugar_tr"/>
    <property type="match status" value="1"/>
</dbReference>
<comment type="caution">
    <text evidence="8">The sequence shown here is derived from an EMBL/GenBank/DDBJ whole genome shotgun (WGS) entry which is preliminary data.</text>
</comment>
<evidence type="ECO:0000313" key="9">
    <source>
        <dbReference type="Proteomes" id="UP000279259"/>
    </source>
</evidence>
<protein>
    <recommendedName>
        <fullName evidence="7">Major facilitator superfamily (MFS) profile domain-containing protein</fullName>
    </recommendedName>
</protein>
<sequence>MPATYADVPNNTASSWWRDTALRTNVFHCLGCCLCVFYLGYDQSLLTGLQALPRWNSYFHSPTGNILGLYAASIFLPSIFTAFIGDYISSRYGRRIAIWIGSVFIIAGALVNGLAKNPGMFIGGRVILGSGGAITKVGAPALLHEIAHPRLRPVLGAVYYGFYYTGSLTSAWLCFAGLYINSEASWRMPCLFQVLGPTLVILITATAPESPRFLIKWNKKEQAREILVKYHANGKEDDELVEWEFQEVCAALQQEANLPKSSYLDFFKTRGNRRRLIAVVTLSVGTNWVGNGIVSYYLTPVLKSVGITNASQIAGINGGLAAWNLILALLAGFNVERVGRRPIFFISFIGMFFSYVFVMGLSAGFAKTGHSAIGVAVIPFLFIYF</sequence>
<evidence type="ECO:0000256" key="3">
    <source>
        <dbReference type="ARBA" id="ARBA00022692"/>
    </source>
</evidence>